<dbReference type="Proteomes" id="UP001145021">
    <property type="component" value="Unassembled WGS sequence"/>
</dbReference>
<keyword evidence="4" id="KW-1185">Reference proteome</keyword>
<protein>
    <recommendedName>
        <fullName evidence="2">Acylamino-acid-releasing enzyme N-terminal domain-containing protein</fullName>
    </recommendedName>
</protein>
<evidence type="ECO:0000313" key="3">
    <source>
        <dbReference type="EMBL" id="KAJ1642882.1"/>
    </source>
</evidence>
<evidence type="ECO:0000256" key="1">
    <source>
        <dbReference type="ARBA" id="ARBA00010040"/>
    </source>
</evidence>
<evidence type="ECO:0000313" key="4">
    <source>
        <dbReference type="Proteomes" id="UP001145021"/>
    </source>
</evidence>
<feature type="non-terminal residue" evidence="3">
    <location>
        <position position="143"/>
    </location>
</feature>
<accession>A0A9W8CIA5</accession>
<dbReference type="EMBL" id="JANBOH010000325">
    <property type="protein sequence ID" value="KAJ1642882.1"/>
    <property type="molecule type" value="Genomic_DNA"/>
</dbReference>
<sequence length="143" mass="15478">MDISTPQAAETSAKNSGASMSFVRAMHETYVETHGKPSIVKASVYKTAKPDIVGVDLVTSQRDFTNDTNQATDIGSKVLSLQSPTDPSLRAVLRNGKEKSGCFVEIWCDGILTSNYDVSATHGQFYGDETFGSLAWSNDNSYL</sequence>
<comment type="caution">
    <text evidence="3">The sequence shown here is derived from an EMBL/GenBank/DDBJ whole genome shotgun (WGS) entry which is preliminary data.</text>
</comment>
<dbReference type="AlphaFoldDB" id="A0A9W8CIA5"/>
<comment type="similarity">
    <text evidence="1">Belongs to the peptidase S9C family.</text>
</comment>
<dbReference type="Pfam" id="PF19283">
    <property type="entry name" value="APEH_N"/>
    <property type="match status" value="1"/>
</dbReference>
<feature type="domain" description="Acylamino-acid-releasing enzyme N-terminal" evidence="2">
    <location>
        <begin position="83"/>
        <end position="141"/>
    </location>
</feature>
<organism evidence="3 4">
    <name type="scientific">Coemansia asiatica</name>
    <dbReference type="NCBI Taxonomy" id="1052880"/>
    <lineage>
        <taxon>Eukaryota</taxon>
        <taxon>Fungi</taxon>
        <taxon>Fungi incertae sedis</taxon>
        <taxon>Zoopagomycota</taxon>
        <taxon>Kickxellomycotina</taxon>
        <taxon>Kickxellomycetes</taxon>
        <taxon>Kickxellales</taxon>
        <taxon>Kickxellaceae</taxon>
        <taxon>Coemansia</taxon>
    </lineage>
</organism>
<evidence type="ECO:0000259" key="2">
    <source>
        <dbReference type="Pfam" id="PF19283"/>
    </source>
</evidence>
<reference evidence="3" key="1">
    <citation type="submission" date="2022-07" db="EMBL/GenBank/DDBJ databases">
        <title>Phylogenomic reconstructions and comparative analyses of Kickxellomycotina fungi.</title>
        <authorList>
            <person name="Reynolds N.K."/>
            <person name="Stajich J.E."/>
            <person name="Barry K."/>
            <person name="Grigoriev I.V."/>
            <person name="Crous P."/>
            <person name="Smith M.E."/>
        </authorList>
    </citation>
    <scope>NUCLEOTIDE SEQUENCE</scope>
    <source>
        <strain evidence="3">NBRC 105413</strain>
    </source>
</reference>
<gene>
    <name evidence="3" type="ORF">LPJ64_005310</name>
</gene>
<proteinExistence type="inferred from homology"/>
<dbReference type="InterPro" id="IPR045550">
    <property type="entry name" value="AARE_N"/>
</dbReference>
<name>A0A9W8CIA5_9FUNG</name>